<evidence type="ECO:0000256" key="2">
    <source>
        <dbReference type="SAM" id="Phobius"/>
    </source>
</evidence>
<accession>A0AAN8VJE4</accession>
<dbReference type="PANTHER" id="PTHR37710">
    <property type="entry name" value="TRANSMEMBRANE PROTEIN"/>
    <property type="match status" value="1"/>
</dbReference>
<organism evidence="3 4">
    <name type="scientific">Dillenia turbinata</name>
    <dbReference type="NCBI Taxonomy" id="194707"/>
    <lineage>
        <taxon>Eukaryota</taxon>
        <taxon>Viridiplantae</taxon>
        <taxon>Streptophyta</taxon>
        <taxon>Embryophyta</taxon>
        <taxon>Tracheophyta</taxon>
        <taxon>Spermatophyta</taxon>
        <taxon>Magnoliopsida</taxon>
        <taxon>eudicotyledons</taxon>
        <taxon>Gunneridae</taxon>
        <taxon>Pentapetalae</taxon>
        <taxon>Dilleniales</taxon>
        <taxon>Dilleniaceae</taxon>
        <taxon>Dillenia</taxon>
    </lineage>
</organism>
<reference evidence="3 4" key="1">
    <citation type="submission" date="2023-12" db="EMBL/GenBank/DDBJ databases">
        <title>A high-quality genome assembly for Dillenia turbinata (Dilleniales).</title>
        <authorList>
            <person name="Chanderbali A."/>
        </authorList>
    </citation>
    <scope>NUCLEOTIDE SEQUENCE [LARGE SCALE GENOMIC DNA]</scope>
    <source>
        <strain evidence="3">LSX21</strain>
        <tissue evidence="3">Leaf</tissue>
    </source>
</reference>
<proteinExistence type="predicted"/>
<dbReference type="EMBL" id="JBAMMX010000011">
    <property type="protein sequence ID" value="KAK6930851.1"/>
    <property type="molecule type" value="Genomic_DNA"/>
</dbReference>
<keyword evidence="2" id="KW-0812">Transmembrane</keyword>
<keyword evidence="2" id="KW-1133">Transmembrane helix</keyword>
<feature type="region of interest" description="Disordered" evidence="1">
    <location>
        <begin position="1"/>
        <end position="20"/>
    </location>
</feature>
<name>A0AAN8VJE4_9MAGN</name>
<evidence type="ECO:0000313" key="4">
    <source>
        <dbReference type="Proteomes" id="UP001370490"/>
    </source>
</evidence>
<keyword evidence="4" id="KW-1185">Reference proteome</keyword>
<feature type="transmembrane region" description="Helical" evidence="2">
    <location>
        <begin position="63"/>
        <end position="82"/>
    </location>
</feature>
<sequence>MDYSTSFPSKDSRASTKKLARRRPLNTCGLTILDIIDKAYKKAQDVQGPVGSMTKRAATLAKPAIPIICALLYLWLTLLAFADDRILALEKKIEALFPPAVHLFNKIDELVRIVEILPENFDDLVYRFPAIVHQIPPLDWALSIVIWWLSPLVTVLNNWGSDCTREKEIMVDVNCNVEDNADESMMSLGHLSDDNSEIFCSASSDAIEEDNKANGAAAEFGSMRCSYKEALVQGINEQTSEKENAEEIDDAEERVMEAVIKSNDGKGRDLRILELFESGWHMTPNKGDKNSMKHSFSWT</sequence>
<dbReference type="Proteomes" id="UP001370490">
    <property type="component" value="Unassembled WGS sequence"/>
</dbReference>
<comment type="caution">
    <text evidence="3">The sequence shown here is derived from an EMBL/GenBank/DDBJ whole genome shotgun (WGS) entry which is preliminary data.</text>
</comment>
<evidence type="ECO:0000256" key="1">
    <source>
        <dbReference type="SAM" id="MobiDB-lite"/>
    </source>
</evidence>
<protein>
    <submittedName>
        <fullName evidence="3">Uncharacterized protein</fullName>
    </submittedName>
</protein>
<keyword evidence="2" id="KW-0472">Membrane</keyword>
<dbReference type="AlphaFoldDB" id="A0AAN8VJE4"/>
<evidence type="ECO:0000313" key="3">
    <source>
        <dbReference type="EMBL" id="KAK6930851.1"/>
    </source>
</evidence>
<dbReference type="PANTHER" id="PTHR37710:SF1">
    <property type="entry name" value="TRANSMEMBRANE PROTEIN"/>
    <property type="match status" value="1"/>
</dbReference>
<gene>
    <name evidence="3" type="ORF">RJ641_002644</name>
</gene>